<organism evidence="3 4">
    <name type="scientific">Glutamicibacter mishrai</name>
    <dbReference type="NCBI Taxonomy" id="1775880"/>
    <lineage>
        <taxon>Bacteria</taxon>
        <taxon>Bacillati</taxon>
        <taxon>Actinomycetota</taxon>
        <taxon>Actinomycetes</taxon>
        <taxon>Micrococcales</taxon>
        <taxon>Micrococcaceae</taxon>
        <taxon>Glutamicibacter</taxon>
    </lineage>
</organism>
<dbReference type="Pfam" id="PF11716">
    <property type="entry name" value="MDMPI_N"/>
    <property type="match status" value="1"/>
</dbReference>
<evidence type="ECO:0000256" key="1">
    <source>
        <dbReference type="SAM" id="MobiDB-lite"/>
    </source>
</evidence>
<dbReference type="Proteomes" id="UP000502331">
    <property type="component" value="Chromosome"/>
</dbReference>
<dbReference type="GO" id="GO:0046872">
    <property type="term" value="F:metal ion binding"/>
    <property type="evidence" value="ECO:0007669"/>
    <property type="project" value="InterPro"/>
</dbReference>
<proteinExistence type="predicted"/>
<keyword evidence="3" id="KW-0413">Isomerase</keyword>
<evidence type="ECO:0000259" key="2">
    <source>
        <dbReference type="Pfam" id="PF11716"/>
    </source>
</evidence>
<feature type="region of interest" description="Disordered" evidence="1">
    <location>
        <begin position="78"/>
        <end position="98"/>
    </location>
</feature>
<dbReference type="InterPro" id="IPR034660">
    <property type="entry name" value="DinB/YfiT-like"/>
</dbReference>
<protein>
    <submittedName>
        <fullName evidence="3">Maleylpyruvate isomerase family mycothiol-dependent enzyme</fullName>
    </submittedName>
</protein>
<gene>
    <name evidence="3" type="ORF">D3791_12560</name>
</gene>
<dbReference type="NCBIfam" id="TIGR03083">
    <property type="entry name" value="maleylpyruvate isomerase family mycothiol-dependent enzyme"/>
    <property type="match status" value="1"/>
</dbReference>
<dbReference type="EMBL" id="CP032549">
    <property type="protein sequence ID" value="QIV87866.1"/>
    <property type="molecule type" value="Genomic_DNA"/>
</dbReference>
<keyword evidence="3" id="KW-0670">Pyruvate</keyword>
<dbReference type="SUPFAM" id="SSF109854">
    <property type="entry name" value="DinB/YfiT-like putative metalloenzymes"/>
    <property type="match status" value="1"/>
</dbReference>
<keyword evidence="4" id="KW-1185">Reference proteome</keyword>
<feature type="compositionally biased region" description="Basic and acidic residues" evidence="1">
    <location>
        <begin position="89"/>
        <end position="98"/>
    </location>
</feature>
<dbReference type="InterPro" id="IPR017517">
    <property type="entry name" value="Maleyloyr_isom"/>
</dbReference>
<evidence type="ECO:0000313" key="3">
    <source>
        <dbReference type="EMBL" id="QIV87866.1"/>
    </source>
</evidence>
<accession>A0A6H0SL58</accession>
<dbReference type="AlphaFoldDB" id="A0A6H0SL58"/>
<dbReference type="GO" id="GO:0016853">
    <property type="term" value="F:isomerase activity"/>
    <property type="evidence" value="ECO:0007669"/>
    <property type="project" value="UniProtKB-KW"/>
</dbReference>
<dbReference type="InterPro" id="IPR024344">
    <property type="entry name" value="MDMPI_metal-binding"/>
</dbReference>
<feature type="domain" description="Mycothiol-dependent maleylpyruvate isomerase metal-binding" evidence="2">
    <location>
        <begin position="24"/>
        <end position="160"/>
    </location>
</feature>
<evidence type="ECO:0000313" key="4">
    <source>
        <dbReference type="Proteomes" id="UP000502331"/>
    </source>
</evidence>
<dbReference type="Gene3D" id="1.20.120.450">
    <property type="entry name" value="dinb family like domain"/>
    <property type="match status" value="1"/>
</dbReference>
<name>A0A6H0SL58_9MICC</name>
<reference evidence="3 4" key="1">
    <citation type="submission" date="2018-09" db="EMBL/GenBank/DDBJ databases">
        <title>Glutamicibacter mishrai S5-52T (LMG 29155T = KCTC 39846T).</title>
        <authorList>
            <person name="Das S.K."/>
        </authorList>
    </citation>
    <scope>NUCLEOTIDE SEQUENCE [LARGE SCALE GENOMIC DNA]</scope>
    <source>
        <strain evidence="3 4">S5-52</strain>
    </source>
</reference>
<sequence length="218" mass="24320">MLTFVSERTAVDLEKNPSIAARLCRESHAELSRQVSGLDDEIMCKNSRLPGWTVGHVLTHLARNADAHSRRLAGALNGEDVPKYANGPEQRRQEIEDGARRTAAEILADLESSNRQLDMLLEQCEQERWPNADFVGGGHYGAGGCPAHRLREVQMHLVDLGLGYTPSRWPKEYVEWDLDNLLASVPERLASSKARTELVAWLAGRSPLNEDFALEPWG</sequence>